<evidence type="ECO:0000256" key="1">
    <source>
        <dbReference type="SAM" id="SignalP"/>
    </source>
</evidence>
<sequence length="72" mass="7602">MVRGFALIGCLSFAGASLEDTRDESVHSESLSSFARLDTILLRTPTLVDFAGLGGRAGRLVMLAACISLKIC</sequence>
<dbReference type="EMBL" id="GGFM01010095">
    <property type="protein sequence ID" value="MBW30846.1"/>
    <property type="molecule type" value="Transcribed_RNA"/>
</dbReference>
<accession>A0A2M3ZQM2</accession>
<dbReference type="AlphaFoldDB" id="A0A2M3ZQM2"/>
<protein>
    <submittedName>
        <fullName evidence="2">Putative secreted peptide</fullName>
    </submittedName>
</protein>
<feature type="signal peptide" evidence="1">
    <location>
        <begin position="1"/>
        <end position="16"/>
    </location>
</feature>
<proteinExistence type="predicted"/>
<feature type="chain" id="PRO_5014707948" evidence="1">
    <location>
        <begin position="17"/>
        <end position="72"/>
    </location>
</feature>
<organism evidence="2">
    <name type="scientific">Anopheles braziliensis</name>
    <dbReference type="NCBI Taxonomy" id="58242"/>
    <lineage>
        <taxon>Eukaryota</taxon>
        <taxon>Metazoa</taxon>
        <taxon>Ecdysozoa</taxon>
        <taxon>Arthropoda</taxon>
        <taxon>Hexapoda</taxon>
        <taxon>Insecta</taxon>
        <taxon>Pterygota</taxon>
        <taxon>Neoptera</taxon>
        <taxon>Endopterygota</taxon>
        <taxon>Diptera</taxon>
        <taxon>Nematocera</taxon>
        <taxon>Culicoidea</taxon>
        <taxon>Culicidae</taxon>
        <taxon>Anophelinae</taxon>
        <taxon>Anopheles</taxon>
    </lineage>
</organism>
<name>A0A2M3ZQM2_9DIPT</name>
<keyword evidence="1" id="KW-0732">Signal</keyword>
<reference evidence="2" key="1">
    <citation type="submission" date="2018-01" db="EMBL/GenBank/DDBJ databases">
        <title>An insight into the sialome of Amazonian anophelines.</title>
        <authorList>
            <person name="Ribeiro J.M."/>
            <person name="Scarpassa V."/>
            <person name="Calvo E."/>
        </authorList>
    </citation>
    <scope>NUCLEOTIDE SEQUENCE</scope>
    <source>
        <tissue evidence="2">Salivary glands</tissue>
    </source>
</reference>
<evidence type="ECO:0000313" key="2">
    <source>
        <dbReference type="EMBL" id="MBW30846.1"/>
    </source>
</evidence>